<dbReference type="InterPro" id="IPR008928">
    <property type="entry name" value="6-hairpin_glycosidase_sf"/>
</dbReference>
<dbReference type="Pfam" id="PF07944">
    <property type="entry name" value="Beta-AFase-like_GH127_cat"/>
    <property type="match status" value="1"/>
</dbReference>
<accession>A0A1I0SFS3</accession>
<dbReference type="InterPro" id="IPR049046">
    <property type="entry name" value="Beta-AFase-like_GH127_middle"/>
</dbReference>
<dbReference type="Pfam" id="PF20737">
    <property type="entry name" value="Glyco_hydro127C"/>
    <property type="match status" value="1"/>
</dbReference>
<evidence type="ECO:0000259" key="3">
    <source>
        <dbReference type="Pfam" id="PF20737"/>
    </source>
</evidence>
<dbReference type="InterPro" id="IPR012878">
    <property type="entry name" value="Beta-AFase-like_GH127_cat"/>
</dbReference>
<dbReference type="GO" id="GO:0005975">
    <property type="term" value="P:carbohydrate metabolic process"/>
    <property type="evidence" value="ECO:0007669"/>
    <property type="project" value="InterPro"/>
</dbReference>
<evidence type="ECO:0000313" key="5">
    <source>
        <dbReference type="Proteomes" id="UP000198836"/>
    </source>
</evidence>
<gene>
    <name evidence="4" type="ORF">SAMN04488511_101180</name>
</gene>
<evidence type="ECO:0000313" key="4">
    <source>
        <dbReference type="EMBL" id="SFA38342.1"/>
    </source>
</evidence>
<dbReference type="Proteomes" id="UP000198836">
    <property type="component" value="Unassembled WGS sequence"/>
</dbReference>
<proteinExistence type="predicted"/>
<dbReference type="PANTHER" id="PTHR43465:SF1">
    <property type="entry name" value="NON-REDUCING END BETA-L-ARABINOFURANOSIDASE"/>
    <property type="match status" value="1"/>
</dbReference>
<dbReference type="PANTHER" id="PTHR43465">
    <property type="entry name" value="DUF1680 DOMAIN PROTEIN (AFU_ORTHOLOGUE AFUA_1G08910)"/>
    <property type="match status" value="1"/>
</dbReference>
<keyword evidence="5" id="KW-1185">Reference proteome</keyword>
<dbReference type="Gene3D" id="1.50.10.20">
    <property type="match status" value="1"/>
</dbReference>
<reference evidence="5" key="1">
    <citation type="submission" date="2016-10" db="EMBL/GenBank/DDBJ databases">
        <authorList>
            <person name="Varghese N."/>
            <person name="Submissions S."/>
        </authorList>
    </citation>
    <scope>NUCLEOTIDE SEQUENCE [LARGE SCALE GENOMIC DNA]</scope>
    <source>
        <strain evidence="5">DSM 18130</strain>
    </source>
</reference>
<evidence type="ECO:0000259" key="2">
    <source>
        <dbReference type="Pfam" id="PF20736"/>
    </source>
</evidence>
<dbReference type="STRING" id="332999.SAMN04488511_101180"/>
<dbReference type="AlphaFoldDB" id="A0A1I0SFS3"/>
<feature type="domain" description="Non-reducing end beta-L-arabinofuranosidase-like GH127 middle" evidence="2">
    <location>
        <begin position="474"/>
        <end position="570"/>
    </location>
</feature>
<dbReference type="InterPro" id="IPR049174">
    <property type="entry name" value="Beta-AFase-like"/>
</dbReference>
<dbReference type="Pfam" id="PF20736">
    <property type="entry name" value="Glyco_hydro127M"/>
    <property type="match status" value="1"/>
</dbReference>
<feature type="domain" description="Non-reducing end beta-L-arabinofuranosidase-like GH127 catalytic" evidence="1">
    <location>
        <begin position="58"/>
        <end position="463"/>
    </location>
</feature>
<sequence length="688" mass="77152">MIKKLPHMIGNFFFQTLRLQVMICVMLFLMLNAVAQDKALVNTANSPYAKLHSINMSDVTWTRGFWADRFKVATETMVPNMWAIYNDPKISHAFKNFEIAAGLDTGSHAGPSFHDGDYYKTLEAVAVLYASTKNPKLDEMMDKAIVVIGKSQREDGYIYTKAMIEQRKTGANNQFQDRLSFESYNIGHLMTAGCIHYRATGKTTLLNIAKKATDYLYRFYKSASPTLARNAICPSHYMGVVEMYRTTKDPRYLELAKHLIAIKGKIEDGTDDNQDRIPFLQQTKAMGHAVRASYLYAGVADLYAETGKDSLLNTLNLMWDDVNQHKMYITGGCGSLYDGTSPDGTSYNPAEVQKIHQAFGRDYQLPNFTAHNETCANIGNVLWNWRMLQITGDAKYADVMELALHNSVLSGISLDGKNFLYTNPLAQSDDLPFKQRWSKDRVLYIALSNCCPPNVVRTIAEVSNYAYSISDKGLWFNLYGGNNLSTTLTNGAKIALSEETDYPWSGNIKITVKESTDKAYSIFLRIPAWTHDPKISINGAAAQVKAVPGTYAEMNRLWKKGDVITLNLPMEAVLIEANPLVEENRNQVAVKRGPVVYCLESTDLPGKRIFNAFIPATTQFEAKTININGAKIMSLEGTAKIVAPNNWKNVLYKPIEDKNTTTTLKLIPYFAWGNRGHSEMSVWLPVSR</sequence>
<name>A0A1I0SFS3_9SPHI</name>
<dbReference type="SUPFAM" id="SSF48208">
    <property type="entry name" value="Six-hairpin glycosidases"/>
    <property type="match status" value="1"/>
</dbReference>
<feature type="domain" description="Non-reducing end beta-L-arabinofuranosidase-like GH127 C-terminal" evidence="3">
    <location>
        <begin position="574"/>
        <end position="685"/>
    </location>
</feature>
<dbReference type="InterPro" id="IPR049049">
    <property type="entry name" value="Beta-AFase-like_GH127_C"/>
</dbReference>
<protein>
    <recommendedName>
        <fullName evidence="6">DUF1680 family protein</fullName>
    </recommendedName>
</protein>
<evidence type="ECO:0000259" key="1">
    <source>
        <dbReference type="Pfam" id="PF07944"/>
    </source>
</evidence>
<dbReference type="EMBL" id="FOJM01000001">
    <property type="protein sequence ID" value="SFA38342.1"/>
    <property type="molecule type" value="Genomic_DNA"/>
</dbReference>
<evidence type="ECO:0008006" key="6">
    <source>
        <dbReference type="Google" id="ProtNLM"/>
    </source>
</evidence>
<organism evidence="4 5">
    <name type="scientific">Pedobacter suwonensis</name>
    <dbReference type="NCBI Taxonomy" id="332999"/>
    <lineage>
        <taxon>Bacteria</taxon>
        <taxon>Pseudomonadati</taxon>
        <taxon>Bacteroidota</taxon>
        <taxon>Sphingobacteriia</taxon>
        <taxon>Sphingobacteriales</taxon>
        <taxon>Sphingobacteriaceae</taxon>
        <taxon>Pedobacter</taxon>
    </lineage>
</organism>